<evidence type="ECO:0000313" key="4">
    <source>
        <dbReference type="Proteomes" id="UP000078595"/>
    </source>
</evidence>
<evidence type="ECO:0000256" key="1">
    <source>
        <dbReference type="SAM" id="MobiDB-lite"/>
    </source>
</evidence>
<dbReference type="Proteomes" id="UP000078595">
    <property type="component" value="Chromosome 3"/>
</dbReference>
<dbReference type="KEGG" id="kdj:28966569"/>
<dbReference type="AlphaFoldDB" id="A0A1A6A9X0"/>
<dbReference type="RefSeq" id="XP_018264693.1">
    <property type="nucleotide sequence ID" value="XM_018406199.1"/>
</dbReference>
<name>A0A1A6A9X0_9TREE</name>
<dbReference type="VEuPathDB" id="FungiDB:I303_02870"/>
<dbReference type="EMBL" id="CP144532">
    <property type="protein sequence ID" value="WWC60285.1"/>
    <property type="molecule type" value="Genomic_DNA"/>
</dbReference>
<reference evidence="2" key="1">
    <citation type="submission" date="2013-07" db="EMBL/GenBank/DDBJ databases">
        <title>The Genome Sequence of Cryptococcus dejecticola CBS10117.</title>
        <authorList>
            <consortium name="The Broad Institute Genome Sequencing Platform"/>
            <person name="Cuomo C."/>
            <person name="Litvintseva A."/>
            <person name="Chen Y."/>
            <person name="Heitman J."/>
            <person name="Sun S."/>
            <person name="Springer D."/>
            <person name="Dromer F."/>
            <person name="Young S.K."/>
            <person name="Zeng Q."/>
            <person name="Gargeya S."/>
            <person name="Fitzgerald M."/>
            <person name="Abouelleil A."/>
            <person name="Alvarado L."/>
            <person name="Berlin A.M."/>
            <person name="Chapman S.B."/>
            <person name="Dewar J."/>
            <person name="Goldberg J."/>
            <person name="Griggs A."/>
            <person name="Gujja S."/>
            <person name="Hansen M."/>
            <person name="Howarth C."/>
            <person name="Imamovic A."/>
            <person name="Larimer J."/>
            <person name="McCowan C."/>
            <person name="Murphy C."/>
            <person name="Pearson M."/>
            <person name="Priest M."/>
            <person name="Roberts A."/>
            <person name="Saif S."/>
            <person name="Shea T."/>
            <person name="Sykes S."/>
            <person name="Wortman J."/>
            <person name="Nusbaum C."/>
            <person name="Birren B."/>
        </authorList>
    </citation>
    <scope>NUCLEOTIDE SEQUENCE [LARGE SCALE GENOMIC DNA]</scope>
    <source>
        <strain evidence="2">CBS 10117</strain>
    </source>
</reference>
<gene>
    <name evidence="2" type="ORF">I303_02870</name>
    <name evidence="3" type="ORF">I303_102854</name>
</gene>
<reference evidence="3" key="3">
    <citation type="submission" date="2024-02" db="EMBL/GenBank/DDBJ databases">
        <title>Comparative genomics of Cryptococcus and Kwoniella reveals pathogenesis evolution and contrasting modes of karyotype evolution via chromosome fusion or intercentromeric recombination.</title>
        <authorList>
            <person name="Coelho M.A."/>
            <person name="David-Palma M."/>
            <person name="Shea T."/>
            <person name="Bowers K."/>
            <person name="McGinley-Smith S."/>
            <person name="Mohammad A.W."/>
            <person name="Gnirke A."/>
            <person name="Yurkov A.M."/>
            <person name="Nowrousian M."/>
            <person name="Sun S."/>
            <person name="Cuomo C.A."/>
            <person name="Heitman J."/>
        </authorList>
    </citation>
    <scope>NUCLEOTIDE SEQUENCE</scope>
    <source>
        <strain evidence="3">CBS 10117</strain>
    </source>
</reference>
<dbReference type="OrthoDB" id="2564000at2759"/>
<feature type="region of interest" description="Disordered" evidence="1">
    <location>
        <begin position="155"/>
        <end position="178"/>
    </location>
</feature>
<evidence type="ECO:0000313" key="2">
    <source>
        <dbReference type="EMBL" id="OBR86851.1"/>
    </source>
</evidence>
<protein>
    <submittedName>
        <fullName evidence="2">Uncharacterized protein</fullName>
    </submittedName>
</protein>
<proteinExistence type="predicted"/>
<keyword evidence="4" id="KW-1185">Reference proteome</keyword>
<organism evidence="2">
    <name type="scientific">Kwoniella dejecticola CBS 10117</name>
    <dbReference type="NCBI Taxonomy" id="1296121"/>
    <lineage>
        <taxon>Eukaryota</taxon>
        <taxon>Fungi</taxon>
        <taxon>Dikarya</taxon>
        <taxon>Basidiomycota</taxon>
        <taxon>Agaricomycotina</taxon>
        <taxon>Tremellomycetes</taxon>
        <taxon>Tremellales</taxon>
        <taxon>Cryptococcaceae</taxon>
        <taxon>Kwoniella</taxon>
    </lineage>
</organism>
<dbReference type="EMBL" id="KI894029">
    <property type="protein sequence ID" value="OBR86851.1"/>
    <property type="molecule type" value="Genomic_DNA"/>
</dbReference>
<accession>A0A1A6A9X0</accession>
<reference evidence="3" key="2">
    <citation type="submission" date="2013-07" db="EMBL/GenBank/DDBJ databases">
        <authorList>
            <consortium name="The Broad Institute Genome Sequencing Platform"/>
            <person name="Cuomo C."/>
            <person name="Litvintseva A."/>
            <person name="Chen Y."/>
            <person name="Heitman J."/>
            <person name="Sun S."/>
            <person name="Springer D."/>
            <person name="Dromer F."/>
            <person name="Young S.K."/>
            <person name="Zeng Q."/>
            <person name="Gargeya S."/>
            <person name="Fitzgerald M."/>
            <person name="Abouelleil A."/>
            <person name="Alvarado L."/>
            <person name="Berlin A.M."/>
            <person name="Chapman S.B."/>
            <person name="Dewar J."/>
            <person name="Goldberg J."/>
            <person name="Griggs A."/>
            <person name="Gujja S."/>
            <person name="Hansen M."/>
            <person name="Howarth C."/>
            <person name="Imamovic A."/>
            <person name="Larimer J."/>
            <person name="McCowan C."/>
            <person name="Murphy C."/>
            <person name="Pearson M."/>
            <person name="Priest M."/>
            <person name="Roberts A."/>
            <person name="Saif S."/>
            <person name="Shea T."/>
            <person name="Sykes S."/>
            <person name="Wortman J."/>
            <person name="Nusbaum C."/>
            <person name="Birren B."/>
        </authorList>
    </citation>
    <scope>NUCLEOTIDE SEQUENCE</scope>
    <source>
        <strain evidence="3">CBS 10117</strain>
    </source>
</reference>
<dbReference type="GeneID" id="28966569"/>
<sequence length="314" mass="35909">MRVKETNGFSVWLGVGEENEKLVEQRIRKMRNPDGSFRMECYVCPKPDESFTINVHLGRQKPYTGDWIAEPVIDGQAINSLHVRKRWHVTHKMSTYFQKEEDEDGSLECDLSFGDIVNPEGEIFEAGDTTLDEGRGTILVKMSRGEIEKEKAAKHNLRQQVTNSSTGHTRTFTSTKKNSRKAGKKAVFDEKWYYIEEDEKTPLITFVFKVRTQQYLMDHDLVSRVPAQQHPSQVSRTTRLKVEPDLDFEPYGPSTSASTNGVVTQSRKRVCKVEESSDDQDVHETESAKRLRVAEERIKSLEVKFAQSSSGTRS</sequence>
<feature type="compositionally biased region" description="Polar residues" evidence="1">
    <location>
        <begin position="158"/>
        <end position="176"/>
    </location>
</feature>
<evidence type="ECO:0000313" key="3">
    <source>
        <dbReference type="EMBL" id="WWC60285.1"/>
    </source>
</evidence>